<sequence>MLTTVSIINAIITFCWIHMTTNASISSFRALRRAWYDPVAIANRAEHLQEISTYIGTDMTVIAVATLIGPSINGAMLHDYGGFLQIQIFSAAVM</sequence>
<comment type="caution">
    <text evidence="2">The sequence shown here is derived from an EMBL/GenBank/DDBJ whole genome shotgun (WGS) entry which is preliminary data.</text>
</comment>
<evidence type="ECO:0000313" key="3">
    <source>
        <dbReference type="Proteomes" id="UP001150879"/>
    </source>
</evidence>
<reference evidence="2" key="1">
    <citation type="submission" date="2022-11" db="EMBL/GenBank/DDBJ databases">
        <authorList>
            <person name="Petersen C."/>
        </authorList>
    </citation>
    <scope>NUCLEOTIDE SEQUENCE</scope>
    <source>
        <strain evidence="2">IBT 16849</strain>
    </source>
</reference>
<reference evidence="2" key="2">
    <citation type="journal article" date="2023" name="IMA Fungus">
        <title>Comparative genomic study of the Penicillium genus elucidates a diverse pangenome and 15 lateral gene transfer events.</title>
        <authorList>
            <person name="Petersen C."/>
            <person name="Sorensen T."/>
            <person name="Nielsen M.R."/>
            <person name="Sondergaard T.E."/>
            <person name="Sorensen J.L."/>
            <person name="Fitzpatrick D.A."/>
            <person name="Frisvad J.C."/>
            <person name="Nielsen K.L."/>
        </authorList>
    </citation>
    <scope>NUCLEOTIDE SEQUENCE</scope>
    <source>
        <strain evidence="2">IBT 16849</strain>
    </source>
</reference>
<proteinExistence type="predicted"/>
<dbReference type="OrthoDB" id="6499973at2759"/>
<evidence type="ECO:0000313" key="2">
    <source>
        <dbReference type="EMBL" id="KAJ5185548.1"/>
    </source>
</evidence>
<keyword evidence="1" id="KW-0812">Transmembrane</keyword>
<dbReference type="EMBL" id="JAPQKP010000006">
    <property type="protein sequence ID" value="KAJ5185548.1"/>
    <property type="molecule type" value="Genomic_DNA"/>
</dbReference>
<keyword evidence="1" id="KW-1133">Transmembrane helix</keyword>
<organism evidence="2 3">
    <name type="scientific">Penicillium cf. griseofulvum</name>
    <dbReference type="NCBI Taxonomy" id="2972120"/>
    <lineage>
        <taxon>Eukaryota</taxon>
        <taxon>Fungi</taxon>
        <taxon>Dikarya</taxon>
        <taxon>Ascomycota</taxon>
        <taxon>Pezizomycotina</taxon>
        <taxon>Eurotiomycetes</taxon>
        <taxon>Eurotiomycetidae</taxon>
        <taxon>Eurotiales</taxon>
        <taxon>Aspergillaceae</taxon>
        <taxon>Penicillium</taxon>
    </lineage>
</organism>
<dbReference type="Proteomes" id="UP001150879">
    <property type="component" value="Unassembled WGS sequence"/>
</dbReference>
<feature type="transmembrane region" description="Helical" evidence="1">
    <location>
        <begin position="6"/>
        <end position="25"/>
    </location>
</feature>
<evidence type="ECO:0000256" key="1">
    <source>
        <dbReference type="SAM" id="Phobius"/>
    </source>
</evidence>
<name>A0A9W9IUZ4_9EURO</name>
<keyword evidence="1" id="KW-0472">Membrane</keyword>
<protein>
    <submittedName>
        <fullName evidence="2">Uncharacterized protein</fullName>
    </submittedName>
</protein>
<keyword evidence="3" id="KW-1185">Reference proteome</keyword>
<dbReference type="AlphaFoldDB" id="A0A9W9IUZ4"/>
<accession>A0A9W9IUZ4</accession>
<gene>
    <name evidence="2" type="ORF">N7472_010388</name>
</gene>